<dbReference type="PANTHER" id="PTHR45677">
    <property type="entry name" value="GLUTAMATE DECARBOXYLASE-RELATED"/>
    <property type="match status" value="1"/>
</dbReference>
<comment type="similarity">
    <text evidence="2 6">Belongs to the group II decarboxylase family.</text>
</comment>
<dbReference type="PROSITE" id="PS00392">
    <property type="entry name" value="DDC_GAD_HDC_YDC"/>
    <property type="match status" value="1"/>
</dbReference>
<evidence type="ECO:0000313" key="8">
    <source>
        <dbReference type="Proteomes" id="UP001307889"/>
    </source>
</evidence>
<proteinExistence type="inferred from homology"/>
<dbReference type="InterPro" id="IPR021115">
    <property type="entry name" value="Pyridoxal-P_BS"/>
</dbReference>
<keyword evidence="5 6" id="KW-0456">Lyase</keyword>
<dbReference type="CDD" id="cd06450">
    <property type="entry name" value="DOPA_deC_like"/>
    <property type="match status" value="1"/>
</dbReference>
<dbReference type="InterPro" id="IPR002129">
    <property type="entry name" value="PyrdxlP-dep_de-COase"/>
</dbReference>
<keyword evidence="3" id="KW-0210">Decarboxylase</keyword>
<evidence type="ECO:0000256" key="6">
    <source>
        <dbReference type="RuleBase" id="RU000382"/>
    </source>
</evidence>
<gene>
    <name evidence="7" type="ORF">NTJ_12293</name>
</gene>
<evidence type="ECO:0000256" key="5">
    <source>
        <dbReference type="ARBA" id="ARBA00023239"/>
    </source>
</evidence>
<evidence type="ECO:0000256" key="2">
    <source>
        <dbReference type="ARBA" id="ARBA00009533"/>
    </source>
</evidence>
<dbReference type="SUPFAM" id="SSF53383">
    <property type="entry name" value="PLP-dependent transferases"/>
    <property type="match status" value="1"/>
</dbReference>
<evidence type="ECO:0000256" key="4">
    <source>
        <dbReference type="ARBA" id="ARBA00022898"/>
    </source>
</evidence>
<name>A0ABN7B4Y2_9HEMI</name>
<dbReference type="Proteomes" id="UP001307889">
    <property type="component" value="Chromosome 10"/>
</dbReference>
<evidence type="ECO:0000256" key="1">
    <source>
        <dbReference type="ARBA" id="ARBA00001933"/>
    </source>
</evidence>
<dbReference type="Gene3D" id="3.40.640.10">
    <property type="entry name" value="Type I PLP-dependent aspartate aminotransferase-like (Major domain)"/>
    <property type="match status" value="1"/>
</dbReference>
<sequence>MDDRKAGGEDVFALLRSVVDVLESSHTLTPSGAVVQYHDPLDLETLLDFKLGDETSADQLMDLISKTVKLSVRTSHPLFFNQLYGGTDPFGLAGAVVSEALNTSAYTHEVAPVFSLSEREVLKASLKLVGFDDGDGIFSPGGSISNMYGIVLSRFRRFPDSKKDGVYGLPTLVIYTSQDSHYSVTKGANWLGLGTSNVVKIESDARGKMIPSKLEEAIRNSISEGKIPLIVNCTSGTTVLGAFDPLEEIAKICEAHGIWMHVDGCWGGSLLLSKIHKKKLAGVEKADSVSWNPHKMLGAPLQCSLFLVKHKGLLKSCNMAGATYLFQPDKMYDPSYDSGDLSVQCGRKVDSFKLWTLWKYRGNCALGELVDHAVEMANYFLDTIRNRPGFKLVLDEFETTNVCFWFIPPRLRDCVETEDWWRQIHKVGPALKKKLVESGDMMIGYQPLEHRNLKNFFRMVVTCHPPRTKSDMDSAVELIEKYGNQL</sequence>
<keyword evidence="4 6" id="KW-0663">Pyridoxal phosphate</keyword>
<dbReference type="Pfam" id="PF00282">
    <property type="entry name" value="Pyridoxal_deC"/>
    <property type="match status" value="1"/>
</dbReference>
<evidence type="ECO:0000256" key="3">
    <source>
        <dbReference type="ARBA" id="ARBA00022793"/>
    </source>
</evidence>
<comment type="cofactor">
    <cofactor evidence="1 6">
        <name>pyridoxal 5'-phosphate</name>
        <dbReference type="ChEBI" id="CHEBI:597326"/>
    </cofactor>
</comment>
<dbReference type="Gene3D" id="3.90.1150.170">
    <property type="match status" value="1"/>
</dbReference>
<reference evidence="7 8" key="1">
    <citation type="submission" date="2023-09" db="EMBL/GenBank/DDBJ databases">
        <title>Nesidiocoris tenuis whole genome shotgun sequence.</title>
        <authorList>
            <person name="Shibata T."/>
            <person name="Shimoda M."/>
            <person name="Kobayashi T."/>
            <person name="Uehara T."/>
        </authorList>
    </citation>
    <scope>NUCLEOTIDE SEQUENCE [LARGE SCALE GENOMIC DNA]</scope>
    <source>
        <strain evidence="7 8">Japan</strain>
    </source>
</reference>
<keyword evidence="8" id="KW-1185">Reference proteome</keyword>
<protein>
    <submittedName>
        <fullName evidence="7">Pyridoxal-dependent decarboxylase conserved domain</fullName>
    </submittedName>
</protein>
<accession>A0ABN7B4Y2</accession>
<organism evidence="7 8">
    <name type="scientific">Nesidiocoris tenuis</name>
    <dbReference type="NCBI Taxonomy" id="355587"/>
    <lineage>
        <taxon>Eukaryota</taxon>
        <taxon>Metazoa</taxon>
        <taxon>Ecdysozoa</taxon>
        <taxon>Arthropoda</taxon>
        <taxon>Hexapoda</taxon>
        <taxon>Insecta</taxon>
        <taxon>Pterygota</taxon>
        <taxon>Neoptera</taxon>
        <taxon>Paraneoptera</taxon>
        <taxon>Hemiptera</taxon>
        <taxon>Heteroptera</taxon>
        <taxon>Panheteroptera</taxon>
        <taxon>Cimicomorpha</taxon>
        <taxon>Miridae</taxon>
        <taxon>Dicyphina</taxon>
        <taxon>Nesidiocoris</taxon>
    </lineage>
</organism>
<dbReference type="EMBL" id="AP028918">
    <property type="protein sequence ID" value="BES99476.1"/>
    <property type="molecule type" value="Genomic_DNA"/>
</dbReference>
<dbReference type="InterPro" id="IPR015421">
    <property type="entry name" value="PyrdxlP-dep_Trfase_major"/>
</dbReference>
<dbReference type="PANTHER" id="PTHR45677:SF8">
    <property type="entry name" value="CYSTEINE SULFINIC ACID DECARBOXYLASE"/>
    <property type="match status" value="1"/>
</dbReference>
<dbReference type="InterPro" id="IPR015424">
    <property type="entry name" value="PyrdxlP-dep_Trfase"/>
</dbReference>
<evidence type="ECO:0000313" key="7">
    <source>
        <dbReference type="EMBL" id="BES99476.1"/>
    </source>
</evidence>